<gene>
    <name evidence="2" type="ORF">PIB30_059245</name>
</gene>
<sequence length="128" mass="14307">PRCHRKLLRQQITTAPKASPATTLDHLRSSLSSSSTLRQQSTTTSTVEHFNHHLHRRALQRSPPHPATSINHRNGVLLESVLKHYKLGFLRGRSLSPSPSPPSLSQPLSSHRNEAFQPPTPRSFICTN</sequence>
<dbReference type="Proteomes" id="UP001341840">
    <property type="component" value="Unassembled WGS sequence"/>
</dbReference>
<keyword evidence="3" id="KW-1185">Reference proteome</keyword>
<organism evidence="2 3">
    <name type="scientific">Stylosanthes scabra</name>
    <dbReference type="NCBI Taxonomy" id="79078"/>
    <lineage>
        <taxon>Eukaryota</taxon>
        <taxon>Viridiplantae</taxon>
        <taxon>Streptophyta</taxon>
        <taxon>Embryophyta</taxon>
        <taxon>Tracheophyta</taxon>
        <taxon>Spermatophyta</taxon>
        <taxon>Magnoliopsida</taxon>
        <taxon>eudicotyledons</taxon>
        <taxon>Gunneridae</taxon>
        <taxon>Pentapetalae</taxon>
        <taxon>rosids</taxon>
        <taxon>fabids</taxon>
        <taxon>Fabales</taxon>
        <taxon>Fabaceae</taxon>
        <taxon>Papilionoideae</taxon>
        <taxon>50 kb inversion clade</taxon>
        <taxon>dalbergioids sensu lato</taxon>
        <taxon>Dalbergieae</taxon>
        <taxon>Pterocarpus clade</taxon>
        <taxon>Stylosanthes</taxon>
    </lineage>
</organism>
<dbReference type="EMBL" id="JASCZI010151542">
    <property type="protein sequence ID" value="MED6173427.1"/>
    <property type="molecule type" value="Genomic_DNA"/>
</dbReference>
<feature type="compositionally biased region" description="Low complexity" evidence="1">
    <location>
        <begin position="29"/>
        <end position="46"/>
    </location>
</feature>
<comment type="caution">
    <text evidence="2">The sequence shown here is derived from an EMBL/GenBank/DDBJ whole genome shotgun (WGS) entry which is preliminary data.</text>
</comment>
<feature type="non-terminal residue" evidence="2">
    <location>
        <position position="1"/>
    </location>
</feature>
<evidence type="ECO:0000313" key="3">
    <source>
        <dbReference type="Proteomes" id="UP001341840"/>
    </source>
</evidence>
<name>A0ABU6VKG8_9FABA</name>
<reference evidence="2 3" key="1">
    <citation type="journal article" date="2023" name="Plants (Basel)">
        <title>Bridging the Gap: Combining Genomics and Transcriptomics Approaches to Understand Stylosanthes scabra, an Orphan Legume from the Brazilian Caatinga.</title>
        <authorList>
            <person name="Ferreira-Neto J.R.C."/>
            <person name="da Silva M.D."/>
            <person name="Binneck E."/>
            <person name="de Melo N.F."/>
            <person name="da Silva R.H."/>
            <person name="de Melo A.L.T.M."/>
            <person name="Pandolfi V."/>
            <person name="Bustamante F.O."/>
            <person name="Brasileiro-Vidal A.C."/>
            <person name="Benko-Iseppon A.M."/>
        </authorList>
    </citation>
    <scope>NUCLEOTIDE SEQUENCE [LARGE SCALE GENOMIC DNA]</scope>
    <source>
        <tissue evidence="2">Leaves</tissue>
    </source>
</reference>
<proteinExistence type="predicted"/>
<evidence type="ECO:0000313" key="2">
    <source>
        <dbReference type="EMBL" id="MED6173427.1"/>
    </source>
</evidence>
<accession>A0ABU6VKG8</accession>
<feature type="region of interest" description="Disordered" evidence="1">
    <location>
        <begin position="15"/>
        <end position="72"/>
    </location>
</feature>
<evidence type="ECO:0000256" key="1">
    <source>
        <dbReference type="SAM" id="MobiDB-lite"/>
    </source>
</evidence>
<feature type="region of interest" description="Disordered" evidence="1">
    <location>
        <begin position="91"/>
        <end position="128"/>
    </location>
</feature>
<protein>
    <submittedName>
        <fullName evidence="2">Uncharacterized protein</fullName>
    </submittedName>
</protein>